<dbReference type="SMART" id="SM01043">
    <property type="entry name" value="BTAD"/>
    <property type="match status" value="1"/>
</dbReference>
<evidence type="ECO:0000256" key="2">
    <source>
        <dbReference type="ARBA" id="ARBA00023015"/>
    </source>
</evidence>
<dbReference type="Gene3D" id="1.10.10.10">
    <property type="entry name" value="Winged helix-like DNA-binding domain superfamily/Winged helix DNA-binding domain"/>
    <property type="match status" value="2"/>
</dbReference>
<feature type="domain" description="OmpR/PhoB-type" evidence="8">
    <location>
        <begin position="1"/>
        <end position="94"/>
    </location>
</feature>
<evidence type="ECO:0000256" key="5">
    <source>
        <dbReference type="PROSITE-ProRule" id="PRU00339"/>
    </source>
</evidence>
<comment type="similarity">
    <text evidence="1">Belongs to the AfsR/DnrI/RedD regulatory family.</text>
</comment>
<dbReference type="Pfam" id="PF00931">
    <property type="entry name" value="NB-ARC"/>
    <property type="match status" value="1"/>
</dbReference>
<dbReference type="SMART" id="SM00382">
    <property type="entry name" value="AAA"/>
    <property type="match status" value="1"/>
</dbReference>
<dbReference type="InterPro" id="IPR001867">
    <property type="entry name" value="OmpR/PhoB-type_DNA-bd"/>
</dbReference>
<keyword evidence="5" id="KW-0802">TPR repeat</keyword>
<dbReference type="PRINTS" id="PR00364">
    <property type="entry name" value="DISEASERSIST"/>
</dbReference>
<protein>
    <submittedName>
        <fullName evidence="9">DNA-binding SARP family transcriptional activator/Tfp pilus assembly protein PilF</fullName>
    </submittedName>
</protein>
<name>A0ABU1Q419_9PSEU</name>
<dbReference type="CDD" id="cd15831">
    <property type="entry name" value="BTAD"/>
    <property type="match status" value="1"/>
</dbReference>
<proteinExistence type="inferred from homology"/>
<evidence type="ECO:0000256" key="4">
    <source>
        <dbReference type="ARBA" id="ARBA00023163"/>
    </source>
</evidence>
<dbReference type="InterPro" id="IPR036388">
    <property type="entry name" value="WH-like_DNA-bd_sf"/>
</dbReference>
<dbReference type="SUPFAM" id="SSF48452">
    <property type="entry name" value="TPR-like"/>
    <property type="match status" value="4"/>
</dbReference>
<keyword evidence="2" id="KW-0805">Transcription regulation</keyword>
<dbReference type="Pfam" id="PF03704">
    <property type="entry name" value="BTAD"/>
    <property type="match status" value="1"/>
</dbReference>
<reference evidence="9 10" key="1">
    <citation type="submission" date="2023-07" db="EMBL/GenBank/DDBJ databases">
        <title>Sequencing the genomes of 1000 actinobacteria strains.</title>
        <authorList>
            <person name="Klenk H.-P."/>
        </authorList>
    </citation>
    <scope>NUCLEOTIDE SEQUENCE [LARGE SCALE GENOMIC DNA]</scope>
    <source>
        <strain evidence="9 10">DSM 43749</strain>
    </source>
</reference>
<dbReference type="InterPro" id="IPR051677">
    <property type="entry name" value="AfsR-DnrI-RedD_regulator"/>
</dbReference>
<feature type="repeat" description="TPR" evidence="5">
    <location>
        <begin position="758"/>
        <end position="791"/>
    </location>
</feature>
<dbReference type="Proteomes" id="UP001268819">
    <property type="component" value="Unassembled WGS sequence"/>
</dbReference>
<evidence type="ECO:0000313" key="9">
    <source>
        <dbReference type="EMBL" id="MDR6597604.1"/>
    </source>
</evidence>
<dbReference type="InterPro" id="IPR011990">
    <property type="entry name" value="TPR-like_helical_dom_sf"/>
</dbReference>
<accession>A0ABU1Q419</accession>
<evidence type="ECO:0000259" key="8">
    <source>
        <dbReference type="PROSITE" id="PS51755"/>
    </source>
</evidence>
<dbReference type="SUPFAM" id="SSF52540">
    <property type="entry name" value="P-loop containing nucleoside triphosphate hydrolases"/>
    <property type="match status" value="1"/>
</dbReference>
<keyword evidence="3 6" id="KW-0238">DNA-binding</keyword>
<comment type="caution">
    <text evidence="9">The sequence shown here is derived from an EMBL/GenBank/DDBJ whole genome shotgun (WGS) entry which is preliminary data.</text>
</comment>
<dbReference type="PROSITE" id="PS50005">
    <property type="entry name" value="TPR"/>
    <property type="match status" value="3"/>
</dbReference>
<evidence type="ECO:0000256" key="3">
    <source>
        <dbReference type="ARBA" id="ARBA00023125"/>
    </source>
</evidence>
<dbReference type="InterPro" id="IPR019734">
    <property type="entry name" value="TPR_rpt"/>
</dbReference>
<dbReference type="Pfam" id="PF00486">
    <property type="entry name" value="Trans_reg_C"/>
    <property type="match status" value="1"/>
</dbReference>
<dbReference type="InterPro" id="IPR005158">
    <property type="entry name" value="BTAD"/>
</dbReference>
<feature type="repeat" description="TPR" evidence="5">
    <location>
        <begin position="798"/>
        <end position="831"/>
    </location>
</feature>
<dbReference type="GO" id="GO:0003677">
    <property type="term" value="F:DNA binding"/>
    <property type="evidence" value="ECO:0007669"/>
    <property type="project" value="UniProtKB-KW"/>
</dbReference>
<dbReference type="SMART" id="SM00028">
    <property type="entry name" value="TPR"/>
    <property type="match status" value="10"/>
</dbReference>
<dbReference type="PANTHER" id="PTHR35807:SF1">
    <property type="entry name" value="TRANSCRIPTIONAL REGULATOR REDD"/>
    <property type="match status" value="1"/>
</dbReference>
<dbReference type="RefSeq" id="WP_310311082.1">
    <property type="nucleotide sequence ID" value="NZ_BAAAXB010000001.1"/>
</dbReference>
<dbReference type="Gene3D" id="1.25.40.10">
    <property type="entry name" value="Tetratricopeptide repeat domain"/>
    <property type="match status" value="3"/>
</dbReference>
<evidence type="ECO:0000256" key="6">
    <source>
        <dbReference type="PROSITE-ProRule" id="PRU01091"/>
    </source>
</evidence>
<evidence type="ECO:0000313" key="10">
    <source>
        <dbReference type="Proteomes" id="UP001268819"/>
    </source>
</evidence>
<dbReference type="Pfam" id="PF13424">
    <property type="entry name" value="TPR_12"/>
    <property type="match status" value="3"/>
</dbReference>
<keyword evidence="4" id="KW-0804">Transcription</keyword>
<gene>
    <name evidence="9" type="ORF">J2S66_005988</name>
</gene>
<dbReference type="InterPro" id="IPR016032">
    <property type="entry name" value="Sig_transdc_resp-reg_C-effctor"/>
</dbReference>
<dbReference type="InterPro" id="IPR027417">
    <property type="entry name" value="P-loop_NTPase"/>
</dbReference>
<dbReference type="Gene3D" id="3.40.50.300">
    <property type="entry name" value="P-loop containing nucleotide triphosphate hydrolases"/>
    <property type="match status" value="1"/>
</dbReference>
<feature type="region of interest" description="Disordered" evidence="7">
    <location>
        <begin position="1079"/>
        <end position="1107"/>
    </location>
</feature>
<organism evidence="9 10">
    <name type="scientific">Saccharothrix longispora</name>
    <dbReference type="NCBI Taxonomy" id="33920"/>
    <lineage>
        <taxon>Bacteria</taxon>
        <taxon>Bacillati</taxon>
        <taxon>Actinomycetota</taxon>
        <taxon>Actinomycetes</taxon>
        <taxon>Pseudonocardiales</taxon>
        <taxon>Pseudonocardiaceae</taxon>
        <taxon>Saccharothrix</taxon>
    </lineage>
</organism>
<evidence type="ECO:0000256" key="7">
    <source>
        <dbReference type="SAM" id="MobiDB-lite"/>
    </source>
</evidence>
<feature type="compositionally biased region" description="Gly residues" evidence="7">
    <location>
        <begin position="1086"/>
        <end position="1107"/>
    </location>
</feature>
<evidence type="ECO:0000256" key="1">
    <source>
        <dbReference type="ARBA" id="ARBA00005820"/>
    </source>
</evidence>
<dbReference type="InterPro" id="IPR002182">
    <property type="entry name" value="NB-ARC"/>
</dbReference>
<feature type="repeat" description="TPR" evidence="5">
    <location>
        <begin position="717"/>
        <end position="750"/>
    </location>
</feature>
<dbReference type="PROSITE" id="PS51755">
    <property type="entry name" value="OMPR_PHOB"/>
    <property type="match status" value="1"/>
</dbReference>
<keyword evidence="10" id="KW-1185">Reference proteome</keyword>
<dbReference type="SMART" id="SM00862">
    <property type="entry name" value="Trans_reg_C"/>
    <property type="match status" value="1"/>
</dbReference>
<dbReference type="InterPro" id="IPR003593">
    <property type="entry name" value="AAA+_ATPase"/>
</dbReference>
<dbReference type="EMBL" id="JAVDSG010000001">
    <property type="protein sequence ID" value="MDR6597604.1"/>
    <property type="molecule type" value="Genomic_DNA"/>
</dbReference>
<feature type="DNA-binding region" description="OmpR/PhoB-type" evidence="6">
    <location>
        <begin position="1"/>
        <end position="94"/>
    </location>
</feature>
<dbReference type="SUPFAM" id="SSF46894">
    <property type="entry name" value="C-terminal effector domain of the bipartite response regulators"/>
    <property type="match status" value="1"/>
</dbReference>
<dbReference type="PANTHER" id="PTHR35807">
    <property type="entry name" value="TRANSCRIPTIONAL REGULATOR REDD-RELATED"/>
    <property type="match status" value="1"/>
</dbReference>
<sequence>MGPVVEFRLLGPLRVLVDGEQVVVRAGRQRSLLVSLLMRAGAGVSVDELAEHIWGAEPPARARGTLQTYVMRLRQVLGPAVPIRTVPDGYLIDVDERTIDVVRFEHLVEEGERERAAGRLEAASAIFTAALALWRGPALVDVPSEVLHRDEVPRLGERRLHVEERRVEIGLELGRHAELVPELSRLTSEHPLRERLWAQLMVALYRSGRQADALGAYRRVSGLLAEQLGIDPGDELRRVHQRVLDGSPALDRRHAAPAAHDRVVPSQLPADIGDFVGREQAVQLIEALLRTAHGVPVVTLAGPPGVGKTALAVHAAHRMRHFFPDGQLYVNLRGYAQGQPLSAVDVLPRFLRAQGVPPESVPLDQDEQEAMFRSRLTDQQVLLVLDNAANAEQIRPLLPGSPGCAVLVTSRDTLRGLAVSHAASNVRLDVLDRCETRALLAGMLGERLVAAEAGAAEELAELCAHLPLALRIAAANLLSRPETTIASYVEELRAGNRLAALAVEGDERAAVHAAFDLSYTALKPELASLFRLLSLAPGDITPDVAAALGGLTTQDARRRLDRLATANLVDNHAPGRYQFHDLLRDYAAERLAFEDDPAESAQAARRLLDWSIRSVDNATDAFKSTLLRLPRTDVVAGVTPRLFATSAEALTWLDAERANLVALVVHAADRRPDGDVWQLADALRRYFYTIGLPAEWLATAKAGLAVAQATQDAVGEVAMLSSLGTLYWVIGQHRVAVDYFRRAIPIQQRTGASPAVEAAVLANLGAVYIEVAELEQAADHLERALVITRSIGALQQEGIAQLNLGGVYMHLGQLDRAVSSFEGALDVGNRLGAWMTQADSHRALAEAHLFLGQPERAAELYVRCGELYERAGARRFAHFSHEGLALTYVMRGRFAEAAREAAEAVAIAEEMGLLKGLCDAKNALGEALCGLGRLDEAVDRTTEALRTAEETGYPLGISAARRNLALVHRAAGRLDEARYSAGQALDNAVRYRLRVAEVDALAVLGRVRLDQGDVPQALDLALRCLELSRATGQRFVHARAAHLAGDALAATGNQAGAEEHWRTALEWFTSIGSPDAALLGARKRSGAGGTGPGPGPVGSGKDGAGGA</sequence>